<dbReference type="AlphaFoldDB" id="A0A182T7J6"/>
<accession>A0A182T7J6</accession>
<keyword evidence="1" id="KW-0732">Signal</keyword>
<evidence type="ECO:0008006" key="4">
    <source>
        <dbReference type="Google" id="ProtNLM"/>
    </source>
</evidence>
<keyword evidence="3" id="KW-1185">Reference proteome</keyword>
<dbReference type="Proteomes" id="UP000075901">
    <property type="component" value="Unassembled WGS sequence"/>
</dbReference>
<dbReference type="VEuPathDB" id="VectorBase:AMAM021234"/>
<reference evidence="2" key="2">
    <citation type="submission" date="2020-05" db="UniProtKB">
        <authorList>
            <consortium name="EnsemblMetazoa"/>
        </authorList>
    </citation>
    <scope>IDENTIFICATION</scope>
    <source>
        <strain evidence="2">maculatus3</strain>
    </source>
</reference>
<evidence type="ECO:0000256" key="1">
    <source>
        <dbReference type="SAM" id="SignalP"/>
    </source>
</evidence>
<feature type="signal peptide" evidence="1">
    <location>
        <begin position="1"/>
        <end position="27"/>
    </location>
</feature>
<evidence type="ECO:0000313" key="3">
    <source>
        <dbReference type="Proteomes" id="UP000075901"/>
    </source>
</evidence>
<reference evidence="3" key="1">
    <citation type="submission" date="2013-09" db="EMBL/GenBank/DDBJ databases">
        <title>The Genome Sequence of Anopheles maculatus species B.</title>
        <authorList>
            <consortium name="The Broad Institute Genomics Platform"/>
            <person name="Neafsey D.E."/>
            <person name="Besansky N."/>
            <person name="Howell P."/>
            <person name="Walton C."/>
            <person name="Young S.K."/>
            <person name="Zeng Q."/>
            <person name="Gargeya S."/>
            <person name="Fitzgerald M."/>
            <person name="Haas B."/>
            <person name="Abouelleil A."/>
            <person name="Allen A.W."/>
            <person name="Alvarado L."/>
            <person name="Arachchi H.M."/>
            <person name="Berlin A.M."/>
            <person name="Chapman S.B."/>
            <person name="Gainer-Dewar J."/>
            <person name="Goldberg J."/>
            <person name="Griggs A."/>
            <person name="Gujja S."/>
            <person name="Hansen M."/>
            <person name="Howarth C."/>
            <person name="Imamovic A."/>
            <person name="Ireland A."/>
            <person name="Larimer J."/>
            <person name="McCowan C."/>
            <person name="Murphy C."/>
            <person name="Pearson M."/>
            <person name="Poon T.W."/>
            <person name="Priest M."/>
            <person name="Roberts A."/>
            <person name="Saif S."/>
            <person name="Shea T."/>
            <person name="Sisk P."/>
            <person name="Sykes S."/>
            <person name="Wortman J."/>
            <person name="Nusbaum C."/>
            <person name="Birren B."/>
        </authorList>
    </citation>
    <scope>NUCLEOTIDE SEQUENCE [LARGE SCALE GENOMIC DNA]</scope>
    <source>
        <strain evidence="3">maculatus3</strain>
    </source>
</reference>
<protein>
    <recommendedName>
        <fullName evidence="4">Receptor ligand binding region domain-containing protein</fullName>
    </recommendedName>
</protein>
<proteinExistence type="predicted"/>
<feature type="chain" id="PRO_5008136519" description="Receptor ligand binding region domain-containing protein" evidence="1">
    <location>
        <begin position="28"/>
        <end position="418"/>
    </location>
</feature>
<sequence>MPEAVVLCDVPLLQLLLVCAAVGLLCAEAVVRDQAGVDLISRTSHSLEADANIRERLIALERRFLSVVQDPCTERGLLIVFLQLRTLADANGDDDVLALVIETFTREKLALRIVFRVGMEREVADMFTTINQATGTDSSCIVLIMLLPDLTNSETLVFRTTRAFPLALKLVLLANESPSGECPPEEDLSNARVLLSVLWRMEHIIRTATIWYRCSVTLGTLELFEMEASDGSNDSSSWGTFYTVTDLNRSLPTDLERFGRTINLQRMPIDIYGFEAAMAYRRKDIDMMPKTFPTLRPGTTNTTAQFLDNLFGADVEALRELSTRMNFTPRVHYMRANFGFKMANGTFTAVLGRLMSRDSWFSMNVYFLKDYETRELQFSAGIYQDSLCVFIQAAGMVSKGHKSPTERVDKFHLKLQAW</sequence>
<dbReference type="EnsemblMetazoa" id="AMAM021234-RA">
    <property type="protein sequence ID" value="AMAM021234-PA"/>
    <property type="gene ID" value="AMAM021234"/>
</dbReference>
<name>A0A182T7J6_9DIPT</name>
<organism evidence="2 3">
    <name type="scientific">Anopheles maculatus</name>
    <dbReference type="NCBI Taxonomy" id="74869"/>
    <lineage>
        <taxon>Eukaryota</taxon>
        <taxon>Metazoa</taxon>
        <taxon>Ecdysozoa</taxon>
        <taxon>Arthropoda</taxon>
        <taxon>Hexapoda</taxon>
        <taxon>Insecta</taxon>
        <taxon>Pterygota</taxon>
        <taxon>Neoptera</taxon>
        <taxon>Endopterygota</taxon>
        <taxon>Diptera</taxon>
        <taxon>Nematocera</taxon>
        <taxon>Culicoidea</taxon>
        <taxon>Culicidae</taxon>
        <taxon>Anophelinae</taxon>
        <taxon>Anopheles</taxon>
        <taxon>Anopheles maculatus group</taxon>
    </lineage>
</organism>
<evidence type="ECO:0000313" key="2">
    <source>
        <dbReference type="EnsemblMetazoa" id="AMAM021234-PA"/>
    </source>
</evidence>